<gene>
    <name evidence="2" type="ORF">AXW67_17590</name>
</gene>
<dbReference type="AlphaFoldDB" id="A0A176Z369"/>
<evidence type="ECO:0000256" key="1">
    <source>
        <dbReference type="SAM" id="MobiDB-lite"/>
    </source>
</evidence>
<comment type="caution">
    <text evidence="2">The sequence shown here is derived from an EMBL/GenBank/DDBJ whole genome shotgun (WGS) entry which is preliminary data.</text>
</comment>
<evidence type="ECO:0000313" key="3">
    <source>
        <dbReference type="Proteomes" id="UP000077173"/>
    </source>
</evidence>
<dbReference type="Proteomes" id="UP000077173">
    <property type="component" value="Unassembled WGS sequence"/>
</dbReference>
<sequence>MSRVTYYRRKAAGTLPRPTERPACAMSRADAIDLDAIDFAKFGMTSVKMMRGTDVECAWPRRYHDGAPQARPARTGHMGHHDGRS</sequence>
<evidence type="ECO:0000313" key="2">
    <source>
        <dbReference type="EMBL" id="OAF14562.1"/>
    </source>
</evidence>
<organism evidence="2 3">
    <name type="scientific">Bradyrhizobium neotropicale</name>
    <dbReference type="NCBI Taxonomy" id="1497615"/>
    <lineage>
        <taxon>Bacteria</taxon>
        <taxon>Pseudomonadati</taxon>
        <taxon>Pseudomonadota</taxon>
        <taxon>Alphaproteobacteria</taxon>
        <taxon>Hyphomicrobiales</taxon>
        <taxon>Nitrobacteraceae</taxon>
        <taxon>Bradyrhizobium</taxon>
    </lineage>
</organism>
<feature type="compositionally biased region" description="Basic residues" evidence="1">
    <location>
        <begin position="1"/>
        <end position="11"/>
    </location>
</feature>
<name>A0A176Z369_9BRAD</name>
<proteinExistence type="predicted"/>
<feature type="region of interest" description="Disordered" evidence="1">
    <location>
        <begin position="64"/>
        <end position="85"/>
    </location>
</feature>
<protein>
    <submittedName>
        <fullName evidence="2">Uncharacterized protein</fullName>
    </submittedName>
</protein>
<feature type="region of interest" description="Disordered" evidence="1">
    <location>
        <begin position="1"/>
        <end position="21"/>
    </location>
</feature>
<dbReference type="GeneID" id="32581867"/>
<reference evidence="2 3" key="1">
    <citation type="submission" date="2016-02" db="EMBL/GenBank/DDBJ databases">
        <title>Draft genome sequence of the strain BR 10247T Bradyrhizobium neotropicale isolated from nodules of Centrolobium paraense.</title>
        <authorList>
            <person name="Simoes-Araujo J.L."/>
            <person name="Barauna A.C."/>
            <person name="Silva K."/>
            <person name="Zilli J.E."/>
        </authorList>
    </citation>
    <scope>NUCLEOTIDE SEQUENCE [LARGE SCALE GENOMIC DNA]</scope>
    <source>
        <strain evidence="2 3">BR 10247</strain>
    </source>
</reference>
<accession>A0A176Z369</accession>
<keyword evidence="3" id="KW-1185">Reference proteome</keyword>
<dbReference type="EMBL" id="LSEF01000070">
    <property type="protein sequence ID" value="OAF14562.1"/>
    <property type="molecule type" value="Genomic_DNA"/>
</dbReference>